<feature type="domain" description="Tf2-1-like SH3-like" evidence="10">
    <location>
        <begin position="89"/>
        <end position="139"/>
    </location>
</feature>
<feature type="domain" description="Reverse transcriptase RNase H-like" evidence="9">
    <location>
        <begin position="29"/>
        <end position="84"/>
    </location>
</feature>
<keyword evidence="4" id="KW-0255">Endonuclease</keyword>
<comment type="caution">
    <text evidence="11">The sequence shown here is derived from an EMBL/GenBank/DDBJ whole genome shotgun (WGS) entry which is preliminary data.</text>
</comment>
<dbReference type="InterPro" id="IPR000477">
    <property type="entry name" value="RT_dom"/>
</dbReference>
<keyword evidence="2" id="KW-0548">Nucleotidyltransferase</keyword>
<dbReference type="EMBL" id="BQNB010016197">
    <property type="protein sequence ID" value="GJT48969.1"/>
    <property type="molecule type" value="Genomic_DNA"/>
</dbReference>
<dbReference type="InterPro" id="IPR041373">
    <property type="entry name" value="RT_RNaseH"/>
</dbReference>
<accession>A0ABQ5EDH6</accession>
<dbReference type="GO" id="GO:0003964">
    <property type="term" value="F:RNA-directed DNA polymerase activity"/>
    <property type="evidence" value="ECO:0007669"/>
    <property type="project" value="UniProtKB-KW"/>
</dbReference>
<keyword evidence="3" id="KW-0540">Nuclease</keyword>
<feature type="compositionally biased region" description="Basic and acidic residues" evidence="7">
    <location>
        <begin position="1429"/>
        <end position="1451"/>
    </location>
</feature>
<keyword evidence="12" id="KW-1185">Reference proteome</keyword>
<evidence type="ECO:0000256" key="5">
    <source>
        <dbReference type="ARBA" id="ARBA00022801"/>
    </source>
</evidence>
<evidence type="ECO:0000256" key="7">
    <source>
        <dbReference type="SAM" id="MobiDB-lite"/>
    </source>
</evidence>
<feature type="region of interest" description="Disordered" evidence="7">
    <location>
        <begin position="1420"/>
        <end position="1456"/>
    </location>
</feature>
<keyword evidence="5" id="KW-0378">Hydrolase</keyword>
<dbReference type="InterPro" id="IPR056924">
    <property type="entry name" value="SH3_Tf2-1"/>
</dbReference>
<evidence type="ECO:0000313" key="11">
    <source>
        <dbReference type="EMBL" id="GJT48969.1"/>
    </source>
</evidence>
<evidence type="ECO:0000259" key="10">
    <source>
        <dbReference type="Pfam" id="PF24626"/>
    </source>
</evidence>
<evidence type="ECO:0000259" key="8">
    <source>
        <dbReference type="Pfam" id="PF00078"/>
    </source>
</evidence>
<dbReference type="Pfam" id="PF17917">
    <property type="entry name" value="RT_RNaseH"/>
    <property type="match status" value="1"/>
</dbReference>
<protein>
    <submittedName>
        <fullName evidence="11">RNA-directed DNA polymerase, eukaryota, reverse transcriptase zinc-binding domain protein</fullName>
    </submittedName>
</protein>
<organism evidence="11 12">
    <name type="scientific">Tanacetum coccineum</name>
    <dbReference type="NCBI Taxonomy" id="301880"/>
    <lineage>
        <taxon>Eukaryota</taxon>
        <taxon>Viridiplantae</taxon>
        <taxon>Streptophyta</taxon>
        <taxon>Embryophyta</taxon>
        <taxon>Tracheophyta</taxon>
        <taxon>Spermatophyta</taxon>
        <taxon>Magnoliopsida</taxon>
        <taxon>eudicotyledons</taxon>
        <taxon>Gunneridae</taxon>
        <taxon>Pentapetalae</taxon>
        <taxon>asterids</taxon>
        <taxon>campanulids</taxon>
        <taxon>Asterales</taxon>
        <taxon>Asteraceae</taxon>
        <taxon>Asteroideae</taxon>
        <taxon>Anthemideae</taxon>
        <taxon>Anthemidinae</taxon>
        <taxon>Tanacetum</taxon>
    </lineage>
</organism>
<name>A0ABQ5EDH6_9ASTR</name>
<dbReference type="Pfam" id="PF24626">
    <property type="entry name" value="SH3_Tf2-1"/>
    <property type="match status" value="1"/>
</dbReference>
<feature type="domain" description="Reverse transcriptase" evidence="8">
    <location>
        <begin position="628"/>
        <end position="779"/>
    </location>
</feature>
<evidence type="ECO:0000256" key="2">
    <source>
        <dbReference type="ARBA" id="ARBA00022695"/>
    </source>
</evidence>
<evidence type="ECO:0000256" key="1">
    <source>
        <dbReference type="ARBA" id="ARBA00022679"/>
    </source>
</evidence>
<evidence type="ECO:0000256" key="6">
    <source>
        <dbReference type="ARBA" id="ARBA00022918"/>
    </source>
</evidence>
<sequence length="1838" mass="211571">MPAELNSFDVINGMDWLSMYHAMIAYADIAEDFIVYYDASHKGLGAVLMQNEKVIAYASRQLKIHEKNYTTHDLELGAVVFALRFGGTTCTEPSGKLNPRYVRSFKMLEKDRFVTYKLELPQELSRVHNTFHVSNLKKCYSDDPLAIPLEGLHVDEKLCFVEEPREIMDQEVNEARDSSMQNDNDIEGETDGNTLFQTNSTMSYASMVKNNDIPQNLEYIPTVIIEDGNEVVIFDEYLAQKGTWCLKGISALALGRPILMDSMIAKICHKGIGNLEYARVLAGMEATKELKIEFEIQYRDKGKNIKGKNIKGSKKVQVNNIWHVKDKVVEDLRKTTNKYSVLDSLPEDNDQELRMLKDRMIIDKTSGKRIGKRKWKNVISLRMFVMNLVVMQKLWRIMRLMVLREKCSMMTLMEYKIRVWNIKGINTSEKQKEVMNLIRIEQWMSNMQECIKRRRLWEELVNEIRFVNGKLWCLAGDMNVTLHPNENYYGSFVMTTNMMEFQDCLNKIEEFLEIVKEKWNHEVHGYFMGASQNVQNIQNSDELFGKRLNEGVYERMIHDITNAKIKNAMFDIDDSKAPRPYGFTAAFIKKSWGIIGNNVCRVVKKFFSNGKILGELNAIIVSLIPKVQNPSKVNDFRPIAYCNVLYKCISKVITNMITHVLGSLVSCNQSEFIPGRNIQDNIMLTQEIMRGYNKKGGPKRMSFKFEKQKAYDTVNWDFLKSTLMGSSFHERMIHWIMQCVTIAVFTLNVNGEIVRYFKGGRGLRQGDPISPYLFTLIMEITGYRNNTSLWYDNWSSIGPLFEVLNHRDLYDARLKGDLKVIDMTCNEEWKWHAIRSRNGQYCWNQGGDIEWEDIVQNLINAGNGNNIRSVVRRLVFVASVYSIWQERNSRIFKYVKRSSKDIYKHIVNTMKNKFLGITIKDAVRDMEDSGAGWSFDTPASSEYMSGLGCASLAEGNLASGQLRKNVPSVPYLMVIEKHSDEHYFGMKKDRMYVPTYTLSGFVFAFQVWIFEDFIVEDELRLCLEDQERMLLEQAKNIIEEQSILGKLRHSKRNHVDIVPGKTHQTVSWVKINKHRQNVNDPSLLDLLKKVKPWVEDLSRLFHSLDIVWLTPDIERFTSQQEHVKCKFPWSDDYTVGRNFWLTLACLDPSRKGWLNEDILLQNNTPLFYANGDKYATPWSDVDQERLPVVLLGAKVFDKKGIDPTDYCIMFNLADSVPKHGGIFGDCGVWVCIFLYRLAHGLSFDVEDPFDIDLAYREKMVQIHGLLLPEEGNTFHNSRVLVMLCFIDYLLPRTETWMDFPHNLQKSPGNDIVPIHLSVHHHSPHHGQDWSLDEDLHFGNAFADDMPIIDEVGYIPTCLDWICSEIIEYKWALFYCFPNKSLEQGLKLIHTDNDVHSFFADAERSEEDAALRCSSSSPFSTRIKRKGGKTTKEGLRKKAKGEQKMVDDEPVGRKSVQTSHKGKEIMYEFPGPSPTKESQVSVTNYKIAIVNGKAQMVEVEDVGLVQPVRSATKVQRSTAKCRTNELPENYYVFEVNYDGVFNEYPLRYEHGKNLTLKLSKSNGMIFSKMLDMLSYKLECEIWGIFVCSPRCSLKEGLTILEGGGDMNKLYDIAKKYVLINLYIAYLPKNLAEYYFKILTLDASDEEVKSKLKSHEKRKLDACSMSPHELVEWEQQEAGSPYLRTPPLKPRRKGIEFPCKNLFGDFLHCDSVADELVLDDNWQYEGLAVDDVGGSSKHCDLVHENVVYNGHSLPNMDKERFLNNVVLDDVVTDTLAYTLPLVLKKKCRNKVNVTRKTRCLNKLKTMRLRKGCGKRVAIGGHGQGLGRLIGLNVDVVDNDP</sequence>
<dbReference type="CDD" id="cd01650">
    <property type="entry name" value="RT_nLTR_like"/>
    <property type="match status" value="1"/>
</dbReference>
<keyword evidence="1" id="KW-0808">Transferase</keyword>
<dbReference type="InterPro" id="IPR043502">
    <property type="entry name" value="DNA/RNA_pol_sf"/>
</dbReference>
<dbReference type="Pfam" id="PF00078">
    <property type="entry name" value="RVT_1"/>
    <property type="match status" value="1"/>
</dbReference>
<evidence type="ECO:0000256" key="4">
    <source>
        <dbReference type="ARBA" id="ARBA00022759"/>
    </source>
</evidence>
<evidence type="ECO:0000313" key="12">
    <source>
        <dbReference type="Proteomes" id="UP001151760"/>
    </source>
</evidence>
<gene>
    <name evidence="11" type="ORF">Tco_0975126</name>
</gene>
<evidence type="ECO:0000256" key="3">
    <source>
        <dbReference type="ARBA" id="ARBA00022722"/>
    </source>
</evidence>
<evidence type="ECO:0000259" key="9">
    <source>
        <dbReference type="Pfam" id="PF17917"/>
    </source>
</evidence>
<dbReference type="Proteomes" id="UP001151760">
    <property type="component" value="Unassembled WGS sequence"/>
</dbReference>
<keyword evidence="6 11" id="KW-0695">RNA-directed DNA polymerase</keyword>
<reference evidence="11" key="1">
    <citation type="journal article" date="2022" name="Int. J. Mol. Sci.">
        <title>Draft Genome of Tanacetum Coccineum: Genomic Comparison of Closely Related Tanacetum-Family Plants.</title>
        <authorList>
            <person name="Yamashiro T."/>
            <person name="Shiraishi A."/>
            <person name="Nakayama K."/>
            <person name="Satake H."/>
        </authorList>
    </citation>
    <scope>NUCLEOTIDE SEQUENCE</scope>
</reference>
<reference evidence="11" key="2">
    <citation type="submission" date="2022-01" db="EMBL/GenBank/DDBJ databases">
        <authorList>
            <person name="Yamashiro T."/>
            <person name="Shiraishi A."/>
            <person name="Satake H."/>
            <person name="Nakayama K."/>
        </authorList>
    </citation>
    <scope>NUCLEOTIDE SEQUENCE</scope>
</reference>
<dbReference type="PANTHER" id="PTHR46890">
    <property type="entry name" value="NON-LTR RETROLELEMENT REVERSE TRANSCRIPTASE-LIKE PROTEIN-RELATED"/>
    <property type="match status" value="1"/>
</dbReference>
<dbReference type="PANTHER" id="PTHR46890:SF48">
    <property type="entry name" value="RNA-DIRECTED DNA POLYMERASE"/>
    <property type="match status" value="1"/>
</dbReference>
<proteinExistence type="predicted"/>
<dbReference type="SUPFAM" id="SSF56672">
    <property type="entry name" value="DNA/RNA polymerases"/>
    <property type="match status" value="2"/>
</dbReference>
<dbReference type="InterPro" id="IPR052343">
    <property type="entry name" value="Retrotransposon-Effector_Assoc"/>
</dbReference>